<feature type="disulfide bond" evidence="13">
    <location>
        <begin position="3122"/>
        <end position="3134"/>
    </location>
</feature>
<dbReference type="PROSITE" id="PS00010">
    <property type="entry name" value="ASX_HYDROXYL"/>
    <property type="match status" value="3"/>
</dbReference>
<feature type="domain" description="EGF-like" evidence="16">
    <location>
        <begin position="4394"/>
        <end position="4437"/>
    </location>
</feature>
<dbReference type="InterPro" id="IPR051221">
    <property type="entry name" value="LDLR-related"/>
</dbReference>
<name>A0ABM3VF66_MUSDO</name>
<feature type="disulfide bond" evidence="13">
    <location>
        <begin position="3034"/>
        <end position="3046"/>
    </location>
</feature>
<dbReference type="InterPro" id="IPR036055">
    <property type="entry name" value="LDL_receptor-like_sf"/>
</dbReference>
<evidence type="ECO:0000256" key="11">
    <source>
        <dbReference type="ARBA" id="ARBA00023180"/>
    </source>
</evidence>
<dbReference type="SMART" id="SM00181">
    <property type="entry name" value="EGF"/>
    <property type="match status" value="27"/>
</dbReference>
<protein>
    <submittedName>
        <fullName evidence="18">Low-density lipoprotein receptor-related protein 1B</fullName>
    </submittedName>
</protein>
<feature type="domain" description="EGF-like" evidence="16">
    <location>
        <begin position="3198"/>
        <end position="3237"/>
    </location>
</feature>
<dbReference type="InterPro" id="IPR001881">
    <property type="entry name" value="EGF-like_Ca-bd_dom"/>
</dbReference>
<feature type="disulfide bond" evidence="13">
    <location>
        <begin position="3086"/>
        <end position="3104"/>
    </location>
</feature>
<feature type="disulfide bond" evidence="13">
    <location>
        <begin position="3798"/>
        <end position="3810"/>
    </location>
</feature>
<dbReference type="PANTHER" id="PTHR22722">
    <property type="entry name" value="LOW-DENSITY LIPOPROTEIN RECEPTOR-RELATED PROTEIN 2-RELATED"/>
    <property type="match status" value="1"/>
</dbReference>
<feature type="disulfide bond" evidence="13">
    <location>
        <begin position="2909"/>
        <end position="2927"/>
    </location>
</feature>
<feature type="disulfide bond" evidence="13">
    <location>
        <begin position="3717"/>
        <end position="3729"/>
    </location>
</feature>
<gene>
    <name evidence="18" type="primary">LOC101900675</name>
</gene>
<dbReference type="PROSITE" id="PS01186">
    <property type="entry name" value="EGF_2"/>
    <property type="match status" value="4"/>
</dbReference>
<feature type="disulfide bond" evidence="12">
    <location>
        <begin position="4535"/>
        <end position="4544"/>
    </location>
</feature>
<dbReference type="Gene3D" id="2.10.25.10">
    <property type="entry name" value="Laminin"/>
    <property type="match status" value="11"/>
</dbReference>
<feature type="disulfide bond" evidence="13">
    <location>
        <begin position="2817"/>
        <end position="2829"/>
    </location>
</feature>
<feature type="disulfide bond" evidence="13">
    <location>
        <begin position="3685"/>
        <end position="3703"/>
    </location>
</feature>
<feature type="disulfide bond" evidence="13">
    <location>
        <begin position="3595"/>
        <end position="3607"/>
    </location>
</feature>
<evidence type="ECO:0000256" key="14">
    <source>
        <dbReference type="PROSITE-ProRule" id="PRU00461"/>
    </source>
</evidence>
<reference evidence="18" key="1">
    <citation type="submission" date="2025-08" db="UniProtKB">
        <authorList>
            <consortium name="RefSeq"/>
        </authorList>
    </citation>
    <scope>IDENTIFICATION</scope>
    <source>
        <strain evidence="18">Aabys</strain>
        <tissue evidence="18">Whole body</tissue>
    </source>
</reference>
<feature type="repeat" description="LDL-receptor class B" evidence="14">
    <location>
        <begin position="1602"/>
        <end position="1649"/>
    </location>
</feature>
<feature type="disulfide bond" evidence="12">
    <location>
        <begin position="4464"/>
        <end position="4473"/>
    </location>
</feature>
<feature type="repeat" description="LDL-receptor class B" evidence="14">
    <location>
        <begin position="1831"/>
        <end position="1873"/>
    </location>
</feature>
<proteinExistence type="predicted"/>
<dbReference type="CDD" id="cd00054">
    <property type="entry name" value="EGF_CA"/>
    <property type="match status" value="4"/>
</dbReference>
<dbReference type="PROSITE" id="PS01209">
    <property type="entry name" value="LDLRA_1"/>
    <property type="match status" value="12"/>
</dbReference>
<evidence type="ECO:0000313" key="18">
    <source>
        <dbReference type="RefSeq" id="XP_058984450.1"/>
    </source>
</evidence>
<feature type="disulfide bond" evidence="13">
    <location>
        <begin position="1213"/>
        <end position="1231"/>
    </location>
</feature>
<feature type="disulfide bond" evidence="13">
    <location>
        <begin position="2779"/>
        <end position="2791"/>
    </location>
</feature>
<dbReference type="InterPro" id="IPR023415">
    <property type="entry name" value="LDLR_class-A_CS"/>
</dbReference>
<dbReference type="InterPro" id="IPR018097">
    <property type="entry name" value="EGF_Ca-bd_CS"/>
</dbReference>
<dbReference type="InterPro" id="IPR049883">
    <property type="entry name" value="NOTCH1_EGF-like"/>
</dbReference>
<evidence type="ECO:0000256" key="2">
    <source>
        <dbReference type="ARBA" id="ARBA00022536"/>
    </source>
</evidence>
<feature type="disulfide bond" evidence="13">
    <location>
        <begin position="1316"/>
        <end position="1331"/>
    </location>
</feature>
<feature type="domain" description="EGF-like" evidence="16">
    <location>
        <begin position="4546"/>
        <end position="4580"/>
    </location>
</feature>
<evidence type="ECO:0000256" key="8">
    <source>
        <dbReference type="ARBA" id="ARBA00023136"/>
    </source>
</evidence>
<keyword evidence="8 15" id="KW-0472">Membrane</keyword>
<feature type="domain" description="EGF-like" evidence="16">
    <location>
        <begin position="4439"/>
        <end position="4474"/>
    </location>
</feature>
<feature type="disulfide bond" evidence="13">
    <location>
        <begin position="2738"/>
        <end position="2750"/>
    </location>
</feature>
<evidence type="ECO:0000259" key="16">
    <source>
        <dbReference type="PROSITE" id="PS50026"/>
    </source>
</evidence>
<feature type="disulfide bond" evidence="12">
    <location>
        <begin position="4667"/>
        <end position="4676"/>
    </location>
</feature>
<feature type="transmembrane region" description="Helical" evidence="15">
    <location>
        <begin position="4726"/>
        <end position="4751"/>
    </location>
</feature>
<dbReference type="Pfam" id="PF00008">
    <property type="entry name" value="EGF"/>
    <property type="match status" value="1"/>
</dbReference>
<feature type="disulfide bond" evidence="13">
    <location>
        <begin position="3873"/>
        <end position="3885"/>
    </location>
</feature>
<keyword evidence="11" id="KW-0325">Glycoprotein</keyword>
<dbReference type="CDD" id="cd00112">
    <property type="entry name" value="LDLa"/>
    <property type="match status" value="29"/>
</dbReference>
<feature type="disulfide bond" evidence="13">
    <location>
        <begin position="1144"/>
        <end position="1159"/>
    </location>
</feature>
<feature type="disulfide bond" evidence="13">
    <location>
        <begin position="1081"/>
        <end position="1093"/>
    </location>
</feature>
<dbReference type="RefSeq" id="XP_058984450.1">
    <property type="nucleotide sequence ID" value="XM_059128467.1"/>
</dbReference>
<feature type="disulfide bond" evidence="12">
    <location>
        <begin position="395"/>
        <end position="405"/>
    </location>
</feature>
<feature type="disulfide bond" evidence="12">
    <location>
        <begin position="4513"/>
        <end position="4523"/>
    </location>
</feature>
<dbReference type="Proteomes" id="UP001652621">
    <property type="component" value="Unplaced"/>
</dbReference>
<feature type="disulfide bond" evidence="12">
    <location>
        <begin position="4570"/>
        <end position="4579"/>
    </location>
</feature>
<comment type="subcellular location">
    <subcellularLocation>
        <location evidence="1">Membrane</location>
        <topology evidence="1">Single-pass membrane protein</topology>
    </subcellularLocation>
</comment>
<feature type="disulfide bond" evidence="13">
    <location>
        <begin position="3759"/>
        <end position="3771"/>
    </location>
</feature>
<feature type="repeat" description="LDL-receptor class B" evidence="14">
    <location>
        <begin position="934"/>
        <end position="976"/>
    </location>
</feature>
<feature type="disulfide bond" evidence="13">
    <location>
        <begin position="3658"/>
        <end position="3673"/>
    </location>
</feature>
<sequence>MLTVVLTSLGALTSKMPVFRASSQMPAQSPRNVAITFSMSSVVNLKMFVYLVLILTNCLSGGASIGFASATSLSAPKSSVIGDITETHGKIIDSKVYEDNAEHSAHQAVVDSSSAATGTTQSSQPVVVATATAKDLLNPSPPPKLSVVDGGSLASPSAALGPTGSASSRFNVDLRDSKSIVGSTGAIQSPTTFIGEHRLHQLKQFGLRKKPQSLTAASSLSSTKSAFDEKKTCAPSYYTCNDGKCIPMRWKCDSKPDCDDGSDETIGCANAVKCNEGQFRCTTSHKCIPNNWVCDGEFDCGESDTSDEINCPSDALKCLSYQRECGNGVCLDISKFCDGYWDCDNDELKCDKQDAECSTLKCSFNCKLTPQGPTCYCAPGQMPVNGTQCTDFDECTIEGICDHQCHNTPGSYECSCAPGYSKQKNRCYAINVPKDEPASLVLITQTDVRRIDPNNGTTLAIVNALDISAIEIWHRNRSLCTAEASVWTTTELKCYRIDDMNVTWALPLPELITSTHAIDKLRLDWITGNWYILGNEPGSIFVCTNTMEYCSIILKDVLNLSSLVLDPTKGFIFFTEWSSSLSRANLDGTNYTQLVTTRIYYPSKLAVDLANEHVYWLDVYKDFIERVDYDGRNRWAMKKASDVHIPLKSIHAVEIFENNVYLGLWSDDMVIALDKFSLKAKQVIKNVKRTHDFRMFHRQKQPEVAHPCRVNNGMCSQICVPLWTKGFARATCMCSPGYKLRNNTECEFVRYEKFLLLGRQRLSSIAGIPLNAQEQVVEAMVPIYNVTWIMPLDINVHRKQVYYVQQQKSGYSLHSRSTDGMERSVLANGNETISVLAFDWLTGNMYWGGADYIFVAPVSNMSKVLSLPLRHEAMSLALDPSSGYMFWAHWTANENKASIYRAWLDGSHREMMTEASADKPMTWPLSLNIDVQHKKVYWCDVKEGTIERMNFDGTDREIIFKDPEHHPTSIAYHKGTIYWVDARNGTVRSFSTHHLNGTIKNNDNSKVFSVERGRSSNLKVFDVSTQPSSLNNACVKSKCPGICFNTPNQSICRCPDKYSLNGTGTQCIPYPQDTEKKAMNCSSGFQCLKSEQCVDVKDLCDGFDDCNDGSDESSAPGGPCDPKKCDLNLHFTCNNRCYQRALLCSSISYCPDGTDQLNCESHTCNSNEFTCAKSGKCIQLSWVNDGIADCGPDDSSDEYGDVLIDDKCPEFECRNGVCRPFSDICDGLDQCGDNSDEVACEYDCGPNERYCLPLGCYDESHICDGITDCLDFSDEMNCNETKSDHHVIDLGEAHFCAPFEFACSDPFECIPHFFYCDGIPHCYDKSDELNCTQIKPPAKDFNETVICEAPDRYCAESNKCISVKQLCDGNIDCGDGTDEGYLCSQKMCERSDTQCSHYCHNAPEGFFCSCPAHMYLLPNGRRCSMQHACEHWDSCSQICVTQGKGYKCKCFEGYDLQYDRYTCKSTAPDDPYVIYTNRQEIRGLNLKKSTISNFYASLRNTIALDFLYNNVSSQIFWTDVIDDKIYRGQLVGESLHKVEAVVHSGLSTTEGLAVDWIGMNLYWIDSNLDQIEVAKLNGSFRRTLIAGDMESPRAIALDPREGLLFWTDWDDNYPRIERCSMAGKHRQAITTTSQVSAGWPNGLSLDYTQKRVYWVDAKSDSIYTVKYDGSDIHLVLRDREILSHPFAIAVFENYVYWTDWRTASVIRANKWNGTDIEVIQRTHTQPFGIQVLHSSRQPQAENPCGDNNGGCSHLCLLDVRKTYQCACPHVMRLDHNDNRTCVANEQVLLFIMGDEIRGIDLMQPNHHTIPTIRQSPQVLAPQRIDFTVEDSRLYWSDVQLNEIKTAGISNGIIDTIINTDIHNPAGFAIDWIAKNMYFSTGKIKSDIWASNLKGEYVTEILKDLNMVESIALDPINGKLYWISSSRNLQNWQIEQSNLDGSERSVIYEHNKTLASLTMDFDSMRLYFVYDNSGISYYEIASKEIHIVVASSKVMTISAVTVYNGTLYFPENIQGVIMSCDKNACAEYSILRKNTKKIQYLKMFYAEAQQGANTCAGPLKGGCSHLCFAISNKDHTCGCAIGYRVDPTNPTQCIGVDEFLFYTNHELKGIEIYEPNKPIDEQGQKMALGPISRISLASFIDYHANQNYLYWGDNDSGSISRIKRDGTQRQVIIESPEWLDNKQMDWLGGIAIDWVAENIYISDIKRNVIEVARLDGSHRHVVVSSVKKPSVLAVDPVQGLLFYVAEGVIGRTGLDGSQPFVLVNHDKIVTSLVLDIEATKVYWCEAPKTSLAQPSIMKVDYDGNLKEVLLNHTLEYPTSVGKLDDYIYWTDNNYNKGTFKVAPMANLSNYVELKRFEGNSVKDMKIYSKRLQKGTNPCAENNGGCQELCLFNGTTPICACSHSRVAADGMACEPYDSFLLFSYRSTIESVHLTDHTNKNGPVKPIRNTTIMMNVIALTYDYENSVLFYSDVILSTINAVNFNGSNNRVLVTHQGKVEGLAFDIVNEMLFWTSNNDASICSLDLHYVSDNADNNTQLVNRIRVLNSKDKPRGIAVEPCLGMIYWTNWNEESPSIQRAYVTGFGLESIIRTDIKMPNAITLDLEEQKLYWADARIDKIERAEYDGTHRVVLAHSSPKHPFSIAVYGDLLFWSDWVLGALVRANKYTGADMVFLRDHVERPMGVIAIQNTTVNCDSNQCKILNGGCEDVCILNSNGTASCQCTRGILAPDGRRCLQPINVKCEKNQFPCGSGECIPLHLTCDSIPHCLDGSDESRSYCIIRVCPTDFFMCNNHRCIPQDQTCDGVHQCGDGSDESELICKCEPEKFRCGSGECISQQFVCDHVRDCKDFSDEKHCPASECPAGDAVYEHCPNSTACIMPMWRCDGDNDCPDGSDELNCDHVTKVACAPGQFQCSNGRCINEKWRCDGENDCKDSVAGNFSSDEFGCKLQCKPNEFRCDNTCIPASWQCDSKTDCEDGSDEGAQCPNHVCRPHMFQCKSSGRCIPQKWVCDGEHDCPAPGSEDEGDQCAIATVPHIPDCVAPSFLCSNGLCLDRPLVCDGDHDCPNGEDEYEDCVPFNFTQVCVEEVEFQCHNLECIAKNLTCNSRADCSDASDESVDLCGESTMTCGHGQYQCKNGACVSEELLCNGRNDCGDFSDESLCNVDECLNPDICEHTCINKKIGYECQCHPGYKLHANNHHLCDDIDECNGPHQCSQICANTYGSYKCLCMKGYELKDDHHTCKATSNETAKLIFSNRYYIRQVDMRGNGSILIHQLSNAVALDFDWSTKCLFWSDVTSTVGMIKRYCPAENKTTTLHQAMLKNPDGLAVDWVAKNLYWCDKGLDTIEVSKLDGKYRKVLINEHLREPRGVALDPFNRNLYWSDWGEDPHIGKAGMDGSNARIIIRENMGWPNALTLSFESNQLFWGDAREDTISVSDLDGNNVRILMARKLNPQLNLHHIFAIAVWEDKIYWSDWEMKSIEYCNRFTGQNCSTLVTTIHRPMDLRIYHPYRQQQPYGGNPCETAECSTLCLLSPDPPFYKCACPNNFILGDDNKTCIANCTAAHFQCSQTYKCIPFYWKCDTQDDCGDGSDEPENCPPFHCEPGQYQCNNKKCIHPASICNGSDQCGDNSDEQNCDKFTCFENHMKCGATANTTAFCIDNLQKCDGVKDCPNGEDEVGCTPLSCKKDQFQCSNNRCMPLVWVCDGDADCPNKSDELNCDKATCDPNDFQCSSGRCIPMAWRCDGEDDCPNGDDEPASCRSSKEECDPTYFKCNNSKCIPGRWRCDYENDCGDGSDELNCQMRNCSESEFRCGTGKCLKHDHRCDGEIHCDDSSDELNCNITCKANQFKCATFNTCINKQYQCDGDDDCPDGSDEVNCTCPSDHFTCGNGKCIMARWKCDGWDDCTDGSDESLETCAHVHCHANAFKCSNLKCIRKSALCDGVNDCGNNEDEADEVCAALPKCRHDQFQCENEDCISKIFRCDGQYNCIDGSDEMNCQPPVCGFGTCSQICIEKKAGHYNCKCTEGYSKGPAKNDTCLASGPDQVLLLASEQEFRFILPAKQEGTTMVGFFHTDILKIDVFDILIRNKDTLLFWIDSHHGKVHTMKIAIPQTEAIAVRVRRDLKELKAFDIPVLDDPKSLAIEWITQLVYIIDSKHNEILVTDIDGKKYASLVSTGLNPTDIVVEPESRIMIWSTLENGILMASLDGQNKRSLIERDVGWPISLAIDYPTGRLYWADYRKGTVETCRLNGKERNVVRKFSNKEKPQKIDVFEDYLYIKLYDQSIIKMNKFGNDNGTYLLKGYRSSDIGILHPLKQNRNISNPCAKEPCKQMGAMCLMTTETNSGYRCRCPNDFHMVDGVCVAHQTIVPDYCPLKCNLGTCKVINHVPKCICQPRFEGEFCEHYRCSNYCMNNGLCIIAPQIPGSPEPPPLKCSCTPGWSGPRCETSVPECQSRCHNGGSCRIEDGGMKCTCPPMYVGEQCEHCVNLTCTNGGICRETLSGTTQCECPDGFTGKRCEVNVCSGFCKNGGTCTIGSKGGAQCQCPKGFYGEKCESDSCANYCLNGGVCTEKPGKLLCSCLERYVGDRCETDLCKTSNPPAYCDPSEIPQRNPCTGLICQNGGTCHVIKGVAMCNCSDQWNGEFCERPVSDDNPCINYCHNNGVCHLDPYQIPQCTCIGEWEGPACDVPPPCVGTCGLCQTGSSINECKCEDGLYTTCLADTANALRSETEHSANVMSILAIILAIAILVLALFGAGLYFLKKHRISQPFSHARLTENVEIMLTNPMYRGDADETPAFVHEDDKGNFANPVYESMYADAIVEPAVVPENVLAPDERKGLLQHSHDDNNTPDIL</sequence>
<feature type="disulfide bond" evidence="13">
    <location>
        <begin position="2824"/>
        <end position="2842"/>
    </location>
</feature>
<evidence type="ECO:0000256" key="9">
    <source>
        <dbReference type="ARBA" id="ARBA00023157"/>
    </source>
</evidence>
<feature type="disulfide bond" evidence="13">
    <location>
        <begin position="3963"/>
        <end position="3981"/>
    </location>
</feature>
<feature type="repeat" description="LDL-receptor class B" evidence="14">
    <location>
        <begin position="2603"/>
        <end position="2645"/>
    </location>
</feature>
<feature type="disulfide bond" evidence="13">
    <location>
        <begin position="3817"/>
        <end position="3832"/>
    </location>
</feature>
<feature type="domain" description="EGF-like" evidence="16">
    <location>
        <begin position="4509"/>
        <end position="4545"/>
    </location>
</feature>
<dbReference type="PROSITE" id="PS50068">
    <property type="entry name" value="LDLRA_2"/>
    <property type="match status" value="31"/>
</dbReference>
<dbReference type="InterPro" id="IPR009030">
    <property type="entry name" value="Growth_fac_rcpt_cys_sf"/>
</dbReference>
<feature type="disulfide bond" evidence="12">
    <location>
        <begin position="4427"/>
        <end position="4436"/>
    </location>
</feature>
<dbReference type="InterPro" id="IPR000152">
    <property type="entry name" value="EGF-type_Asp/Asn_hydroxyl_site"/>
</dbReference>
<feature type="disulfide bond" evidence="13">
    <location>
        <begin position="3724"/>
        <end position="3742"/>
    </location>
</feature>
<keyword evidence="4 15" id="KW-0812">Transmembrane</keyword>
<feature type="domain" description="EGF-like" evidence="16">
    <location>
        <begin position="3157"/>
        <end position="3197"/>
    </location>
</feature>
<dbReference type="PRINTS" id="PR00261">
    <property type="entry name" value="LDLRECEPTOR"/>
</dbReference>
<feature type="disulfide bond" evidence="13">
    <location>
        <begin position="1125"/>
        <end position="1137"/>
    </location>
</feature>
<dbReference type="Gene3D" id="2.120.10.30">
    <property type="entry name" value="TolB, C-terminal domain"/>
    <property type="match status" value="8"/>
</dbReference>
<dbReference type="SUPFAM" id="SSF57424">
    <property type="entry name" value="LDL receptor-like module"/>
    <property type="match status" value="28"/>
</dbReference>
<evidence type="ECO:0000256" key="4">
    <source>
        <dbReference type="ARBA" id="ARBA00022692"/>
    </source>
</evidence>
<feature type="repeat" description="LDL-receptor class B" evidence="14">
    <location>
        <begin position="2146"/>
        <end position="2195"/>
    </location>
</feature>
<dbReference type="SUPFAM" id="SSF57184">
    <property type="entry name" value="Growth factor receptor domain"/>
    <property type="match status" value="2"/>
</dbReference>
<feature type="disulfide bond" evidence="12">
    <location>
        <begin position="3161"/>
        <end position="3171"/>
    </location>
</feature>
<feature type="disulfide bond" evidence="13">
    <location>
        <begin position="325"/>
        <end position="343"/>
    </location>
</feature>
<evidence type="ECO:0000256" key="1">
    <source>
        <dbReference type="ARBA" id="ARBA00004167"/>
    </source>
</evidence>
<keyword evidence="5" id="KW-0677">Repeat</keyword>
<dbReference type="SMART" id="SM00135">
    <property type="entry name" value="LY"/>
    <property type="match status" value="32"/>
</dbReference>
<feature type="repeat" description="LDL-receptor class B" evidence="14">
    <location>
        <begin position="3328"/>
        <end position="3370"/>
    </location>
</feature>
<feature type="disulfide bond" evidence="13">
    <location>
        <begin position="3041"/>
        <end position="3059"/>
    </location>
</feature>
<dbReference type="SMART" id="SM00179">
    <property type="entry name" value="EGF_CA"/>
    <property type="match status" value="12"/>
</dbReference>
<feature type="repeat" description="LDL-receptor class B" evidence="14">
    <location>
        <begin position="1559"/>
        <end position="1601"/>
    </location>
</feature>
<feature type="disulfide bond" evidence="12">
    <location>
        <begin position="3202"/>
        <end position="3212"/>
    </location>
</feature>
<evidence type="ECO:0000256" key="15">
    <source>
        <dbReference type="SAM" id="Phobius"/>
    </source>
</evidence>
<evidence type="ECO:0000256" key="10">
    <source>
        <dbReference type="ARBA" id="ARBA00023170"/>
    </source>
</evidence>
<dbReference type="PROSITE" id="PS01187">
    <property type="entry name" value="EGF_CA"/>
    <property type="match status" value="2"/>
</dbReference>
<feature type="disulfide bond" evidence="13">
    <location>
        <begin position="3921"/>
        <end position="3939"/>
    </location>
</feature>
<keyword evidence="6" id="KW-0106">Calcium</keyword>
<evidence type="ECO:0000256" key="12">
    <source>
        <dbReference type="PROSITE-ProRule" id="PRU00076"/>
    </source>
</evidence>
<feature type="disulfide bond" evidence="13">
    <location>
        <begin position="2786"/>
        <end position="2804"/>
    </location>
</feature>
<feature type="disulfide bond" evidence="13">
    <location>
        <begin position="1263"/>
        <end position="1278"/>
    </location>
</feature>
<dbReference type="PROSITE" id="PS00022">
    <property type="entry name" value="EGF_1"/>
    <property type="match status" value="6"/>
</dbReference>
<feature type="repeat" description="LDL-receptor class B" evidence="14">
    <location>
        <begin position="2558"/>
        <end position="2602"/>
    </location>
</feature>
<keyword evidence="9 12" id="KW-1015">Disulfide bond</keyword>
<feature type="disulfide bond" evidence="13">
    <location>
        <begin position="2902"/>
        <end position="2914"/>
    </location>
</feature>
<feature type="repeat" description="LDL-receptor class B" evidence="14">
    <location>
        <begin position="3371"/>
        <end position="3414"/>
    </location>
</feature>
<dbReference type="InterPro" id="IPR000742">
    <property type="entry name" value="EGF"/>
</dbReference>
<feature type="disulfide bond" evidence="13">
    <location>
        <begin position="3778"/>
        <end position="3793"/>
    </location>
</feature>
<keyword evidence="18" id="KW-0449">Lipoprotein</keyword>
<evidence type="ECO:0000256" key="3">
    <source>
        <dbReference type="ARBA" id="ARBA00022583"/>
    </source>
</evidence>
<dbReference type="SMART" id="SM00192">
    <property type="entry name" value="LDLa"/>
    <property type="match status" value="31"/>
</dbReference>
<feature type="disulfide bond" evidence="13">
    <location>
        <begin position="3697"/>
        <end position="3712"/>
    </location>
</feature>
<feature type="disulfide bond" evidence="12">
    <location>
        <begin position="4443"/>
        <end position="4453"/>
    </location>
</feature>
<keyword evidence="17" id="KW-1185">Reference proteome</keyword>
<dbReference type="SUPFAM" id="SSF57196">
    <property type="entry name" value="EGF/Laminin"/>
    <property type="match status" value="8"/>
</dbReference>
<feature type="disulfide bond" evidence="13">
    <location>
        <begin position="3602"/>
        <end position="3620"/>
    </location>
</feature>
<feature type="disulfide bond" evidence="13">
    <location>
        <begin position="1244"/>
        <end position="1256"/>
    </location>
</feature>
<feature type="disulfide bond" evidence="13">
    <location>
        <begin position="3678"/>
        <end position="3690"/>
    </location>
</feature>
<evidence type="ECO:0000256" key="7">
    <source>
        <dbReference type="ARBA" id="ARBA00022989"/>
    </source>
</evidence>
<dbReference type="GeneID" id="101900675"/>
<feature type="disulfide bond" evidence="13">
    <location>
        <begin position="3614"/>
        <end position="3629"/>
    </location>
</feature>
<feature type="disulfide bond" evidence="13">
    <location>
        <begin position="1251"/>
        <end position="1269"/>
    </location>
</feature>
<feature type="repeat" description="LDL-receptor class B" evidence="14">
    <location>
        <begin position="1513"/>
        <end position="1558"/>
    </location>
</feature>
<evidence type="ECO:0000313" key="17">
    <source>
        <dbReference type="Proteomes" id="UP001652621"/>
    </source>
</evidence>
<feature type="disulfide bond" evidence="13">
    <location>
        <begin position="3856"/>
        <end position="3871"/>
    </location>
</feature>
<keyword evidence="2 12" id="KW-0245">EGF-like domain</keyword>
<accession>A0ABM3VF66</accession>
<feature type="disulfide bond" evidence="13">
    <location>
        <begin position="3766"/>
        <end position="3784"/>
    </location>
</feature>
<feature type="repeat" description="LDL-receptor class B" evidence="14">
    <location>
        <begin position="2196"/>
        <end position="2237"/>
    </location>
</feature>
<feature type="disulfide bond" evidence="12">
    <location>
        <begin position="4398"/>
        <end position="4408"/>
    </location>
</feature>
<dbReference type="Pfam" id="PF00058">
    <property type="entry name" value="Ldl_recept_b"/>
    <property type="match status" value="6"/>
</dbReference>
<comment type="caution">
    <text evidence="12">Lacks conserved residue(s) required for the propagation of feature annotation.</text>
</comment>
<feature type="disulfide bond" evidence="13">
    <location>
        <begin position="318"/>
        <end position="330"/>
    </location>
</feature>
<feature type="disulfide bond" evidence="13">
    <location>
        <begin position="3880"/>
        <end position="3898"/>
    </location>
</feature>
<feature type="disulfide bond" evidence="13">
    <location>
        <begin position="3975"/>
        <end position="3990"/>
    </location>
</feature>
<dbReference type="PROSITE" id="PS51120">
    <property type="entry name" value="LDLRB"/>
    <property type="match status" value="12"/>
</dbReference>
<feature type="domain" description="EGF-like" evidence="16">
    <location>
        <begin position="4312"/>
        <end position="4354"/>
    </location>
</feature>
<keyword evidence="3" id="KW-0254">Endocytosis</keyword>
<dbReference type="SUPFAM" id="SSF63825">
    <property type="entry name" value="YWTD domain"/>
    <property type="match status" value="8"/>
</dbReference>
<feature type="domain" description="EGF-like" evidence="16">
    <location>
        <begin position="4600"/>
        <end position="4636"/>
    </location>
</feature>
<keyword evidence="10 18" id="KW-0675">Receptor</keyword>
<dbReference type="PANTHER" id="PTHR22722:SF5">
    <property type="entry name" value="LOW-DENSITY LIPOPROTEIN RECEPTOR-RELATED PROTEIN 1B"/>
    <property type="match status" value="1"/>
</dbReference>
<feature type="disulfide bond" evidence="13">
    <location>
        <begin position="233"/>
        <end position="245"/>
    </location>
</feature>
<evidence type="ECO:0000256" key="5">
    <source>
        <dbReference type="ARBA" id="ARBA00022737"/>
    </source>
</evidence>
<feature type="disulfide bond" evidence="13">
    <location>
        <begin position="1225"/>
        <end position="1240"/>
    </location>
</feature>
<feature type="disulfide bond" evidence="13">
    <location>
        <begin position="3129"/>
        <end position="3147"/>
    </location>
</feature>
<evidence type="ECO:0000256" key="13">
    <source>
        <dbReference type="PROSITE-ProRule" id="PRU00124"/>
    </source>
</evidence>
<feature type="disulfide bond" evidence="13">
    <location>
        <begin position="3914"/>
        <end position="3926"/>
    </location>
</feature>
<feature type="disulfide bond" evidence="13">
    <location>
        <begin position="2879"/>
        <end position="2894"/>
    </location>
</feature>
<feature type="disulfide bond" evidence="13">
    <location>
        <begin position="2745"/>
        <end position="2763"/>
    </location>
</feature>
<feature type="disulfide bond" evidence="13">
    <location>
        <begin position="3141"/>
        <end position="3156"/>
    </location>
</feature>
<feature type="disulfide bond" evidence="13">
    <location>
        <begin position="2836"/>
        <end position="2851"/>
    </location>
</feature>
<feature type="disulfide bond" evidence="13">
    <location>
        <begin position="3956"/>
        <end position="3968"/>
    </location>
</feature>
<feature type="domain" description="EGF-like" evidence="16">
    <location>
        <begin position="391"/>
        <end position="428"/>
    </location>
</feature>
<feature type="disulfide bond" evidence="13">
    <location>
        <begin position="240"/>
        <end position="258"/>
    </location>
</feature>
<feature type="disulfide bond" evidence="13">
    <location>
        <begin position="3805"/>
        <end position="3823"/>
    </location>
</feature>
<evidence type="ECO:0000256" key="6">
    <source>
        <dbReference type="ARBA" id="ARBA00022837"/>
    </source>
</evidence>
<feature type="disulfide bond" evidence="12">
    <location>
        <begin position="4626"/>
        <end position="4635"/>
    </location>
</feature>
<feature type="domain" description="EGF-like" evidence="16">
    <location>
        <begin position="4641"/>
        <end position="4677"/>
    </location>
</feature>
<dbReference type="InterPro" id="IPR011042">
    <property type="entry name" value="6-blade_b-propeller_TolB-like"/>
</dbReference>
<dbReference type="Pfam" id="PF07645">
    <property type="entry name" value="EGF_CA"/>
    <property type="match status" value="3"/>
</dbReference>
<dbReference type="PROSITE" id="PS50026">
    <property type="entry name" value="EGF_3"/>
    <property type="match status" value="10"/>
</dbReference>
<dbReference type="Gene3D" id="4.10.400.10">
    <property type="entry name" value="Low-density Lipoprotein Receptor"/>
    <property type="match status" value="30"/>
</dbReference>
<feature type="repeat" description="LDL-receptor class B" evidence="14">
    <location>
        <begin position="1650"/>
        <end position="1694"/>
    </location>
</feature>
<dbReference type="InterPro" id="IPR002172">
    <property type="entry name" value="LDrepeatLR_classA_rpt"/>
</dbReference>
<dbReference type="Pfam" id="PF00057">
    <property type="entry name" value="Ldl_recept_a"/>
    <property type="match status" value="24"/>
</dbReference>
<keyword evidence="7 15" id="KW-1133">Transmembrane helix</keyword>
<feature type="disulfide bond" evidence="12">
    <location>
        <begin position="4549"/>
        <end position="4559"/>
    </location>
</feature>
<organism evidence="17 18">
    <name type="scientific">Musca domestica</name>
    <name type="common">House fly</name>
    <dbReference type="NCBI Taxonomy" id="7370"/>
    <lineage>
        <taxon>Eukaryota</taxon>
        <taxon>Metazoa</taxon>
        <taxon>Ecdysozoa</taxon>
        <taxon>Arthropoda</taxon>
        <taxon>Hexapoda</taxon>
        <taxon>Insecta</taxon>
        <taxon>Pterygota</taxon>
        <taxon>Neoptera</taxon>
        <taxon>Endopterygota</taxon>
        <taxon>Diptera</taxon>
        <taxon>Brachycera</taxon>
        <taxon>Muscomorpha</taxon>
        <taxon>Muscoidea</taxon>
        <taxon>Muscidae</taxon>
        <taxon>Musca</taxon>
    </lineage>
</organism>
<feature type="disulfide bond" evidence="12">
    <location>
        <begin position="4645"/>
        <end position="4655"/>
    </location>
</feature>
<dbReference type="InterPro" id="IPR000033">
    <property type="entry name" value="LDLR_classB_rpt"/>
</dbReference>